<evidence type="ECO:0000313" key="3">
    <source>
        <dbReference type="Proteomes" id="UP000324800"/>
    </source>
</evidence>
<comment type="caution">
    <text evidence="2">The sequence shown here is derived from an EMBL/GenBank/DDBJ whole genome shotgun (WGS) entry which is preliminary data.</text>
</comment>
<keyword evidence="1" id="KW-0472">Membrane</keyword>
<protein>
    <submittedName>
        <fullName evidence="2">Uncharacterized protein</fullName>
    </submittedName>
</protein>
<organism evidence="2 3">
    <name type="scientific">Streblomastix strix</name>
    <dbReference type="NCBI Taxonomy" id="222440"/>
    <lineage>
        <taxon>Eukaryota</taxon>
        <taxon>Metamonada</taxon>
        <taxon>Preaxostyla</taxon>
        <taxon>Oxymonadida</taxon>
        <taxon>Streblomastigidae</taxon>
        <taxon>Streblomastix</taxon>
    </lineage>
</organism>
<feature type="transmembrane region" description="Helical" evidence="1">
    <location>
        <begin position="21"/>
        <end position="40"/>
    </location>
</feature>
<dbReference type="Proteomes" id="UP000324800">
    <property type="component" value="Unassembled WGS sequence"/>
</dbReference>
<gene>
    <name evidence="2" type="ORF">EZS28_004046</name>
</gene>
<accession>A0A5J4WZS2</accession>
<evidence type="ECO:0000313" key="2">
    <source>
        <dbReference type="EMBL" id="KAA6400431.1"/>
    </source>
</evidence>
<dbReference type="EMBL" id="SNRW01000563">
    <property type="protein sequence ID" value="KAA6400431.1"/>
    <property type="molecule type" value="Genomic_DNA"/>
</dbReference>
<sequence length="173" mass="19304">MIQPVFGQKTLLHSIIFWSDLLFTAIYSLIAVILGILYTVKSHYQLFFILIAIAGLDIAIIFVLFMWKRGDLDNVVVSVPLILTGALIFAGITTFTTLKIPGDACVDCDGICKPNSNICIQCEGKYVSYRAIMDGSDNYTCIPKPTSNSQKKEKKMTRFEQLLGRVEEPLVET</sequence>
<proteinExistence type="predicted"/>
<feature type="transmembrane region" description="Helical" evidence="1">
    <location>
        <begin position="79"/>
        <end position="98"/>
    </location>
</feature>
<name>A0A5J4WZS2_9EUKA</name>
<feature type="transmembrane region" description="Helical" evidence="1">
    <location>
        <begin position="46"/>
        <end position="67"/>
    </location>
</feature>
<evidence type="ECO:0000256" key="1">
    <source>
        <dbReference type="SAM" id="Phobius"/>
    </source>
</evidence>
<reference evidence="2 3" key="1">
    <citation type="submission" date="2019-03" db="EMBL/GenBank/DDBJ databases">
        <title>Single cell metagenomics reveals metabolic interactions within the superorganism composed of flagellate Streblomastix strix and complex community of Bacteroidetes bacteria on its surface.</title>
        <authorList>
            <person name="Treitli S.C."/>
            <person name="Kolisko M."/>
            <person name="Husnik F."/>
            <person name="Keeling P."/>
            <person name="Hampl V."/>
        </authorList>
    </citation>
    <scope>NUCLEOTIDE SEQUENCE [LARGE SCALE GENOMIC DNA]</scope>
    <source>
        <strain evidence="2">ST1C</strain>
    </source>
</reference>
<keyword evidence="1" id="KW-0812">Transmembrane</keyword>
<dbReference type="AlphaFoldDB" id="A0A5J4WZS2"/>
<keyword evidence="1" id="KW-1133">Transmembrane helix</keyword>